<dbReference type="InterPro" id="IPR027417">
    <property type="entry name" value="P-loop_NTPase"/>
</dbReference>
<dbReference type="InterPro" id="IPR017926">
    <property type="entry name" value="GATASE"/>
</dbReference>
<keyword evidence="7 9" id="KW-0665">Pyrimidine biosynthesis</keyword>
<evidence type="ECO:0000256" key="7">
    <source>
        <dbReference type="ARBA" id="ARBA00022975"/>
    </source>
</evidence>
<evidence type="ECO:0000256" key="5">
    <source>
        <dbReference type="ARBA" id="ARBA00022840"/>
    </source>
</evidence>
<comment type="pathway">
    <text evidence="1 9">Pyrimidine metabolism; CTP biosynthesis via de novo pathway; CTP from UDP: step 2/2.</text>
</comment>
<keyword evidence="3 9" id="KW-0436">Ligase</keyword>
<dbReference type="CDD" id="cd01746">
    <property type="entry name" value="GATase1_CTP_Synthase"/>
    <property type="match status" value="1"/>
</dbReference>
<dbReference type="UniPathway" id="UPA00159">
    <property type="reaction ID" value="UER00277"/>
</dbReference>
<dbReference type="GO" id="GO:0005524">
    <property type="term" value="F:ATP binding"/>
    <property type="evidence" value="ECO:0007669"/>
    <property type="project" value="UniProtKB-KW"/>
</dbReference>
<dbReference type="PROSITE" id="PS51257">
    <property type="entry name" value="PROKAR_LIPOPROTEIN"/>
    <property type="match status" value="1"/>
</dbReference>
<evidence type="ECO:0000256" key="9">
    <source>
        <dbReference type="RuleBase" id="RU810713"/>
    </source>
</evidence>
<proteinExistence type="inferred from homology"/>
<comment type="similarity">
    <text evidence="2 9">Belongs to the CTP synthase family.</text>
</comment>
<dbReference type="Pfam" id="PF00117">
    <property type="entry name" value="GATase"/>
    <property type="match status" value="1"/>
</dbReference>
<keyword evidence="6 9" id="KW-0315">Glutamine amidotransferase</keyword>
<dbReference type="InterPro" id="IPR017456">
    <property type="entry name" value="CTP_synthase_N"/>
</dbReference>
<sequence length="872" mass="95382">MKEMKYVLVTGGVVSGLGKGVTASSIGLLLQACGLRVTSIKIDPYLNTDAGTMSPFEHGEVYVLDDGGEVDLDLGNYERFLDIKLTRDNNITTGKIYQSVIDKERRGDYLGKTVQVVPHITDAIQDWIERVAAIPVDGKEGSPDVCVIELGGTIGDIESMPFIEALGQFSYRVGAGNFCLIHVSLVPVLNVVGEPKTKPTQHSVRGLRSLGLIPNILACRSTTELDMAVKEKLSRFCHVSLENIVNLYDVPNIWHIPSLLRDQKAHETILKALNLFSVVRKPALGEWTAMAQRCDMLIEPVRVAMVGKYTGLSDAYLSVLKALLHASVACRRKLVINWVAASDLEDATATESPDVNRAAWNSLKAADAILVPGGFGDRGVEGKIIAAKYARENNIPYLGICLGMQIAVIEYARSILGAGNFCLIHVSLVPVLNVVGEPKTKPTQHSVRGLRSLGLIPNILACRSTTELDIAVKEKLSRFCHVSLENIVNLYDVPNIWHIPSLLRDQKAHEAILKALNLFSVVRKPALGEWTAMAQRCDMLIEPVRVAMVGKYTGLSDAYLSVLKALLHASVACRRKLVINWVAASDLEDATATESPDVNRAAWNSLKAADAILVPGGFGDRGVEGKIIAAKYARENNIPYLGICLGMQIAVIEYARSILGLKKANSTEFDPNTKSPCVIFMPEGSKTHMGGTMRLGSRRTYFHATECKSAQLYGNQSFIDERHRHRYEVNPDMVPQLEKAGLSFTGKDETGQRMQIIELQSHPYFVGVQFHPEFKSRPGKPSALFLGLIAAASGQLDVLLKKCTGTKSNGYIISKSKSGLSPHHHYGAVNAIYSKSNGNTLHCGWLASRLGIDGWMKLESGLFMRDSLCLLY</sequence>
<dbReference type="PANTHER" id="PTHR11550:SF42">
    <property type="entry name" value="CTP SYNTHASE"/>
    <property type="match status" value="1"/>
</dbReference>
<dbReference type="CDD" id="cd03113">
    <property type="entry name" value="CTPS_N"/>
    <property type="match status" value="1"/>
</dbReference>
<dbReference type="NCBIfam" id="TIGR00337">
    <property type="entry name" value="PyrG"/>
    <property type="match status" value="1"/>
</dbReference>
<dbReference type="EC" id="6.3.4.2" evidence="9"/>
<dbReference type="NCBIfam" id="NF003792">
    <property type="entry name" value="PRK05380.1"/>
    <property type="match status" value="2"/>
</dbReference>
<dbReference type="Proteomes" id="UP000245207">
    <property type="component" value="Unassembled WGS sequence"/>
</dbReference>
<comment type="catalytic activity">
    <reaction evidence="8 9">
        <text>UTP + L-glutamine + ATP + H2O = CTP + L-glutamate + ADP + phosphate + 2 H(+)</text>
        <dbReference type="Rhea" id="RHEA:26426"/>
        <dbReference type="ChEBI" id="CHEBI:15377"/>
        <dbReference type="ChEBI" id="CHEBI:15378"/>
        <dbReference type="ChEBI" id="CHEBI:29985"/>
        <dbReference type="ChEBI" id="CHEBI:30616"/>
        <dbReference type="ChEBI" id="CHEBI:37563"/>
        <dbReference type="ChEBI" id="CHEBI:43474"/>
        <dbReference type="ChEBI" id="CHEBI:46398"/>
        <dbReference type="ChEBI" id="CHEBI:58359"/>
        <dbReference type="ChEBI" id="CHEBI:456216"/>
        <dbReference type="EC" id="6.3.4.2"/>
    </reaction>
</comment>
<evidence type="ECO:0000313" key="12">
    <source>
        <dbReference type="EMBL" id="PWA61367.1"/>
    </source>
</evidence>
<comment type="caution">
    <text evidence="12">The sequence shown here is derived from an EMBL/GenBank/DDBJ whole genome shotgun (WGS) entry which is preliminary data.</text>
</comment>
<evidence type="ECO:0000259" key="11">
    <source>
        <dbReference type="Pfam" id="PF06418"/>
    </source>
</evidence>
<dbReference type="AlphaFoldDB" id="A0A2U1MJD6"/>
<feature type="domain" description="CTP synthase N-terminal" evidence="11">
    <location>
        <begin position="412"/>
        <end position="518"/>
    </location>
</feature>
<dbReference type="FunFam" id="3.40.50.300:FF:000305">
    <property type="entry name" value="CTP synthase"/>
    <property type="match status" value="1"/>
</dbReference>
<dbReference type="Gene3D" id="3.40.50.880">
    <property type="match status" value="2"/>
</dbReference>
<dbReference type="FunFam" id="3.40.50.880:FF:000012">
    <property type="entry name" value="CTP synthase"/>
    <property type="match status" value="1"/>
</dbReference>
<dbReference type="GO" id="GO:0019856">
    <property type="term" value="P:pyrimidine nucleobase biosynthetic process"/>
    <property type="evidence" value="ECO:0007669"/>
    <property type="project" value="TreeGrafter"/>
</dbReference>
<evidence type="ECO:0000256" key="1">
    <source>
        <dbReference type="ARBA" id="ARBA00005171"/>
    </source>
</evidence>
<evidence type="ECO:0000259" key="10">
    <source>
        <dbReference type="Pfam" id="PF00117"/>
    </source>
</evidence>
<dbReference type="InterPro" id="IPR033828">
    <property type="entry name" value="GATase1_CTP_Synthase"/>
</dbReference>
<keyword evidence="13" id="KW-1185">Reference proteome</keyword>
<evidence type="ECO:0000256" key="8">
    <source>
        <dbReference type="ARBA" id="ARBA00047781"/>
    </source>
</evidence>
<name>A0A2U1MJD6_ARTAN</name>
<evidence type="ECO:0000313" key="13">
    <source>
        <dbReference type="Proteomes" id="UP000245207"/>
    </source>
</evidence>
<dbReference type="STRING" id="35608.A0A2U1MJD6"/>
<organism evidence="12 13">
    <name type="scientific">Artemisia annua</name>
    <name type="common">Sweet wormwood</name>
    <dbReference type="NCBI Taxonomy" id="35608"/>
    <lineage>
        <taxon>Eukaryota</taxon>
        <taxon>Viridiplantae</taxon>
        <taxon>Streptophyta</taxon>
        <taxon>Embryophyta</taxon>
        <taxon>Tracheophyta</taxon>
        <taxon>Spermatophyta</taxon>
        <taxon>Magnoliopsida</taxon>
        <taxon>eudicotyledons</taxon>
        <taxon>Gunneridae</taxon>
        <taxon>Pentapetalae</taxon>
        <taxon>asterids</taxon>
        <taxon>campanulids</taxon>
        <taxon>Asterales</taxon>
        <taxon>Asteraceae</taxon>
        <taxon>Asteroideae</taxon>
        <taxon>Anthemideae</taxon>
        <taxon>Artemisiinae</taxon>
        <taxon>Artemisia</taxon>
    </lineage>
</organism>
<evidence type="ECO:0000256" key="4">
    <source>
        <dbReference type="ARBA" id="ARBA00022741"/>
    </source>
</evidence>
<evidence type="ECO:0000256" key="2">
    <source>
        <dbReference type="ARBA" id="ARBA00007533"/>
    </source>
</evidence>
<dbReference type="InterPro" id="IPR004468">
    <property type="entry name" value="CTP_synthase"/>
</dbReference>
<keyword evidence="4 9" id="KW-0547">Nucleotide-binding</keyword>
<dbReference type="InterPro" id="IPR029062">
    <property type="entry name" value="Class_I_gatase-like"/>
</dbReference>
<keyword evidence="5 9" id="KW-0067">ATP-binding</keyword>
<dbReference type="GO" id="GO:0044210">
    <property type="term" value="P:'de novo' CTP biosynthetic process"/>
    <property type="evidence" value="ECO:0007669"/>
    <property type="project" value="UniProtKB-UniRule"/>
</dbReference>
<protein>
    <recommendedName>
        <fullName evidence="9">CTP synthase</fullName>
        <ecNumber evidence="9">6.3.4.2</ecNumber>
    </recommendedName>
    <alternativeName>
        <fullName evidence="9">UTP--ammonia ligase</fullName>
    </alternativeName>
</protein>
<dbReference type="SUPFAM" id="SSF52540">
    <property type="entry name" value="P-loop containing nucleoside triphosphate hydrolases"/>
    <property type="match status" value="2"/>
</dbReference>
<gene>
    <name evidence="12" type="ORF">CTI12_AA231420</name>
</gene>
<dbReference type="GO" id="GO:0042802">
    <property type="term" value="F:identical protein binding"/>
    <property type="evidence" value="ECO:0007669"/>
    <property type="project" value="TreeGrafter"/>
</dbReference>
<dbReference type="Gene3D" id="3.40.50.300">
    <property type="entry name" value="P-loop containing nucleotide triphosphate hydrolases"/>
    <property type="match status" value="1"/>
</dbReference>
<dbReference type="EMBL" id="PKPP01005122">
    <property type="protein sequence ID" value="PWA61367.1"/>
    <property type="molecule type" value="Genomic_DNA"/>
</dbReference>
<accession>A0A2U1MJD6</accession>
<evidence type="ECO:0000256" key="3">
    <source>
        <dbReference type="ARBA" id="ARBA00022598"/>
    </source>
</evidence>
<dbReference type="OrthoDB" id="1739076at2759"/>
<reference evidence="12 13" key="1">
    <citation type="journal article" date="2018" name="Mol. Plant">
        <title>The genome of Artemisia annua provides insight into the evolution of Asteraceae family and artemisinin biosynthesis.</title>
        <authorList>
            <person name="Shen Q."/>
            <person name="Zhang L."/>
            <person name="Liao Z."/>
            <person name="Wang S."/>
            <person name="Yan T."/>
            <person name="Shi P."/>
            <person name="Liu M."/>
            <person name="Fu X."/>
            <person name="Pan Q."/>
            <person name="Wang Y."/>
            <person name="Lv Z."/>
            <person name="Lu X."/>
            <person name="Zhang F."/>
            <person name="Jiang W."/>
            <person name="Ma Y."/>
            <person name="Chen M."/>
            <person name="Hao X."/>
            <person name="Li L."/>
            <person name="Tang Y."/>
            <person name="Lv G."/>
            <person name="Zhou Y."/>
            <person name="Sun X."/>
            <person name="Brodelius P.E."/>
            <person name="Rose J.K.C."/>
            <person name="Tang K."/>
        </authorList>
    </citation>
    <scope>NUCLEOTIDE SEQUENCE [LARGE SCALE GENOMIC DNA]</scope>
    <source>
        <strain evidence="13">cv. Huhao1</strain>
        <tissue evidence="12">Leaf</tissue>
    </source>
</reference>
<feature type="domain" description="CTP synthase N-terminal" evidence="11">
    <location>
        <begin position="5"/>
        <end position="275"/>
    </location>
</feature>
<dbReference type="SUPFAM" id="SSF52317">
    <property type="entry name" value="Class I glutamine amidotransferase-like"/>
    <property type="match status" value="2"/>
</dbReference>
<dbReference type="GO" id="GO:0003883">
    <property type="term" value="F:CTP synthase activity"/>
    <property type="evidence" value="ECO:0007669"/>
    <property type="project" value="UniProtKB-UniRule"/>
</dbReference>
<comment type="function">
    <text evidence="9">Catalyzes the ATP-dependent amination of UTP to CTP with either L-glutamine or ammonia as the source of nitrogen.</text>
</comment>
<dbReference type="PROSITE" id="PS51273">
    <property type="entry name" value="GATASE_TYPE_1"/>
    <property type="match status" value="2"/>
</dbReference>
<dbReference type="Pfam" id="PF06418">
    <property type="entry name" value="CTP_synth_N"/>
    <property type="match status" value="2"/>
</dbReference>
<dbReference type="PANTHER" id="PTHR11550">
    <property type="entry name" value="CTP SYNTHASE"/>
    <property type="match status" value="1"/>
</dbReference>
<feature type="domain" description="Glutamine amidotransferase" evidence="10">
    <location>
        <begin position="556"/>
        <end position="789"/>
    </location>
</feature>
<evidence type="ECO:0000256" key="6">
    <source>
        <dbReference type="ARBA" id="ARBA00022962"/>
    </source>
</evidence>